<protein>
    <submittedName>
        <fullName evidence="1">Uncharacterized protein</fullName>
    </submittedName>
</protein>
<dbReference type="Gramene" id="OGLUM11G22850.1">
    <property type="protein sequence ID" value="OGLUM11G22850.1"/>
    <property type="gene ID" value="OGLUM11G22850"/>
</dbReference>
<dbReference type="AlphaFoldDB" id="A0A0E0BMG4"/>
<keyword evidence="2" id="KW-1185">Reference proteome</keyword>
<dbReference type="HOGENOM" id="CLU_2458411_0_0_1"/>
<sequence>MVTTDHYLIYYSKTKHSHKQDMQLDVFVQGIVNGSQGITFLVTHPRANCGWCWSRTSLDGMPMNAIACEGGKDRVGIQAVASQEPTGRL</sequence>
<reference evidence="1" key="1">
    <citation type="submission" date="2015-04" db="UniProtKB">
        <authorList>
            <consortium name="EnsemblPlants"/>
        </authorList>
    </citation>
    <scope>IDENTIFICATION</scope>
</reference>
<evidence type="ECO:0000313" key="1">
    <source>
        <dbReference type="EnsemblPlants" id="OGLUM11G22850.1"/>
    </source>
</evidence>
<name>A0A0E0BMG4_9ORYZ</name>
<proteinExistence type="predicted"/>
<accession>A0A0E0BMG4</accession>
<organism evidence="1">
    <name type="scientific">Oryza glumipatula</name>
    <dbReference type="NCBI Taxonomy" id="40148"/>
    <lineage>
        <taxon>Eukaryota</taxon>
        <taxon>Viridiplantae</taxon>
        <taxon>Streptophyta</taxon>
        <taxon>Embryophyta</taxon>
        <taxon>Tracheophyta</taxon>
        <taxon>Spermatophyta</taxon>
        <taxon>Magnoliopsida</taxon>
        <taxon>Liliopsida</taxon>
        <taxon>Poales</taxon>
        <taxon>Poaceae</taxon>
        <taxon>BOP clade</taxon>
        <taxon>Oryzoideae</taxon>
        <taxon>Oryzeae</taxon>
        <taxon>Oryzinae</taxon>
        <taxon>Oryza</taxon>
    </lineage>
</organism>
<dbReference type="EnsemblPlants" id="OGLUM11G22850.1">
    <property type="protein sequence ID" value="OGLUM11G22850.1"/>
    <property type="gene ID" value="OGLUM11G22850"/>
</dbReference>
<dbReference type="Proteomes" id="UP000026961">
    <property type="component" value="Chromosome 11"/>
</dbReference>
<reference evidence="1" key="2">
    <citation type="submission" date="2018-05" db="EMBL/GenBank/DDBJ databases">
        <title>OgluRS3 (Oryza glumaepatula Reference Sequence Version 3).</title>
        <authorList>
            <person name="Zhang J."/>
            <person name="Kudrna D."/>
            <person name="Lee S."/>
            <person name="Talag J."/>
            <person name="Welchert J."/>
            <person name="Wing R.A."/>
        </authorList>
    </citation>
    <scope>NUCLEOTIDE SEQUENCE [LARGE SCALE GENOMIC DNA]</scope>
</reference>
<evidence type="ECO:0000313" key="2">
    <source>
        <dbReference type="Proteomes" id="UP000026961"/>
    </source>
</evidence>